<evidence type="ECO:0000256" key="2">
    <source>
        <dbReference type="SAM" id="Coils"/>
    </source>
</evidence>
<dbReference type="Proteomes" id="UP000751614">
    <property type="component" value="Unassembled WGS sequence"/>
</dbReference>
<dbReference type="Gene3D" id="4.10.1080.10">
    <property type="entry name" value="TSP type-3 repeat"/>
    <property type="match status" value="1"/>
</dbReference>
<proteinExistence type="predicted"/>
<keyword evidence="3" id="KW-1133">Transmembrane helix</keyword>
<evidence type="ECO:0000313" key="5">
    <source>
        <dbReference type="Proteomes" id="UP000751614"/>
    </source>
</evidence>
<evidence type="ECO:0008006" key="6">
    <source>
        <dbReference type="Google" id="ProtNLM"/>
    </source>
</evidence>
<sequence length="618" mass="68589">MKKLTTRGTLIFIILLFAILLVAFFIYFLSLYQDKKLTTASLKQEKNLVIEDLNSLKSEYDKAILESNATNEELVAARDNLAKYIDSVQTMKADIASLSRYRRQVSVLKAEREELLRKVDSLTTSNTLLSMQRDSTFVELEKQTVFNDSLVVQNTQLADAIERGSALNLSTFTIDAVRERNSGRLVSTSRAGTTEKLKVCFTVADNVIAEAGDREFFIELLDPQGNVLGESYTKTDEDGASIAYSKGTFFYYENSSLDVCDYVNRPVGGFQGGKYMVNVYDDGLRLLGSSKFTLKGTQSVSNRQDTDGDGIYDKDDPCPEIAGLEGLNGCPDFDGDGVVDGYDACPNEAGPSENNGCPWADSDGDGIDDSIDWCPNIAGSLGNNGCPESNMNSNKSILNAPLSSLSPETRSLKQFPWPPPQYSKRIVLHSSYTPLEDVNECDNLGCVTKIVTNALDKNDYEHSFYLISKDGKFKGYAIAALWEEFDKEDGSLIREAETGKSIFTLIKETKEWKNLMSLVMGREGYFRVIVFAITNLNDYTRGKTMSADKVEGLPGGGSPAISAEIESEPFSNRYRIIAYVYAYKIKEPSFKPEDEELYKNLSARKHLKGAQLELLLPD</sequence>
<keyword evidence="5" id="KW-1185">Reference proteome</keyword>
<name>A0ABY2WR39_9FLAO</name>
<dbReference type="RefSeq" id="WP_138834993.1">
    <property type="nucleotide sequence ID" value="NZ_VCNI01000001.1"/>
</dbReference>
<dbReference type="InterPro" id="IPR028974">
    <property type="entry name" value="TSP_type-3_rpt"/>
</dbReference>
<dbReference type="InterPro" id="IPR003367">
    <property type="entry name" value="Thrombospondin_3-like_rpt"/>
</dbReference>
<dbReference type="EMBL" id="VCNI01000001">
    <property type="protein sequence ID" value="TMU57469.1"/>
    <property type="molecule type" value="Genomic_DNA"/>
</dbReference>
<evidence type="ECO:0000256" key="3">
    <source>
        <dbReference type="SAM" id="Phobius"/>
    </source>
</evidence>
<gene>
    <name evidence="4" type="ORF">FGG15_07975</name>
</gene>
<organism evidence="4 5">
    <name type="scientific">Flagellimonas algicola</name>
    <dbReference type="NCBI Taxonomy" id="2583815"/>
    <lineage>
        <taxon>Bacteria</taxon>
        <taxon>Pseudomonadati</taxon>
        <taxon>Bacteroidota</taxon>
        <taxon>Flavobacteriia</taxon>
        <taxon>Flavobacteriales</taxon>
        <taxon>Flavobacteriaceae</taxon>
        <taxon>Flagellimonas</taxon>
    </lineage>
</organism>
<comment type="caution">
    <text evidence="4">The sequence shown here is derived from an EMBL/GenBank/DDBJ whole genome shotgun (WGS) entry which is preliminary data.</text>
</comment>
<evidence type="ECO:0000256" key="1">
    <source>
        <dbReference type="ARBA" id="ARBA00022729"/>
    </source>
</evidence>
<accession>A0ABY2WR39</accession>
<feature type="transmembrane region" description="Helical" evidence="3">
    <location>
        <begin position="12"/>
        <end position="32"/>
    </location>
</feature>
<protein>
    <recommendedName>
        <fullName evidence="6">Thrombospondin type 3 repeat-containing protein</fullName>
    </recommendedName>
</protein>
<evidence type="ECO:0000313" key="4">
    <source>
        <dbReference type="EMBL" id="TMU57469.1"/>
    </source>
</evidence>
<dbReference type="SUPFAM" id="SSF103647">
    <property type="entry name" value="TSP type-3 repeat"/>
    <property type="match status" value="1"/>
</dbReference>
<keyword evidence="3" id="KW-0472">Membrane</keyword>
<keyword evidence="2" id="KW-0175">Coiled coil</keyword>
<keyword evidence="1" id="KW-0732">Signal</keyword>
<reference evidence="4 5" key="1">
    <citation type="submission" date="2019-05" db="EMBL/GenBank/DDBJ databases">
        <title>Flagellimonas sp. AsT0115, sp. nov., isolated from a marine red algae, Asparagopsis taxiformis.</title>
        <authorList>
            <person name="Kim J."/>
            <person name="Jeong S.E."/>
            <person name="Jeon C.O."/>
        </authorList>
    </citation>
    <scope>NUCLEOTIDE SEQUENCE [LARGE SCALE GENOMIC DNA]</scope>
    <source>
        <strain evidence="4 5">AsT0115</strain>
    </source>
</reference>
<feature type="coiled-coil region" evidence="2">
    <location>
        <begin position="98"/>
        <end position="125"/>
    </location>
</feature>
<dbReference type="Pfam" id="PF02412">
    <property type="entry name" value="TSP_3"/>
    <property type="match status" value="3"/>
</dbReference>
<keyword evidence="3" id="KW-0812">Transmembrane</keyword>